<keyword evidence="2" id="KW-1185">Reference proteome</keyword>
<organism evidence="1 2">
    <name type="scientific">Actinophytocola xanthii</name>
    <dbReference type="NCBI Taxonomy" id="1912961"/>
    <lineage>
        <taxon>Bacteria</taxon>
        <taxon>Bacillati</taxon>
        <taxon>Actinomycetota</taxon>
        <taxon>Actinomycetes</taxon>
        <taxon>Pseudonocardiales</taxon>
        <taxon>Pseudonocardiaceae</taxon>
    </lineage>
</organism>
<dbReference type="AlphaFoldDB" id="A0A1Q8CP69"/>
<proteinExistence type="predicted"/>
<evidence type="ECO:0000313" key="2">
    <source>
        <dbReference type="Proteomes" id="UP000185596"/>
    </source>
</evidence>
<reference evidence="1 2" key="1">
    <citation type="submission" date="2016-12" db="EMBL/GenBank/DDBJ databases">
        <title>The draft genome sequence of Actinophytocola sp. 11-183.</title>
        <authorList>
            <person name="Wang W."/>
            <person name="Yuan L."/>
        </authorList>
    </citation>
    <scope>NUCLEOTIDE SEQUENCE [LARGE SCALE GENOMIC DNA]</scope>
    <source>
        <strain evidence="1 2">11-183</strain>
    </source>
</reference>
<name>A0A1Q8CP69_9PSEU</name>
<comment type="caution">
    <text evidence="1">The sequence shown here is derived from an EMBL/GenBank/DDBJ whole genome shotgun (WGS) entry which is preliminary data.</text>
</comment>
<dbReference type="EMBL" id="MSIE01000032">
    <property type="protein sequence ID" value="OLF16159.1"/>
    <property type="molecule type" value="Genomic_DNA"/>
</dbReference>
<dbReference type="Proteomes" id="UP000185596">
    <property type="component" value="Unassembled WGS sequence"/>
</dbReference>
<gene>
    <name evidence="1" type="ORF">BU204_18605</name>
</gene>
<dbReference type="STRING" id="1912961.BU204_18605"/>
<accession>A0A1Q8CP69</accession>
<protein>
    <submittedName>
        <fullName evidence="1">Uncharacterized protein</fullName>
    </submittedName>
</protein>
<sequence>MVAQRFRYSLPATPVAGAAVDIGHLAVRIDLVLTGELDLVGTAPEASTEESLRACALRTVRDMSSGVMVRGLGSATPSLRSSAGHVFTQLRHAFPGPATVAFDGECVVDFGRRCGTAEVTVRGTVGYSLEVTALSTAGKPLRASGNGRNWFVQHDRELASIGMVVLVAVPIAPARLVAAEGV</sequence>
<evidence type="ECO:0000313" key="1">
    <source>
        <dbReference type="EMBL" id="OLF16159.1"/>
    </source>
</evidence>